<dbReference type="GO" id="GO:0006364">
    <property type="term" value="P:rRNA processing"/>
    <property type="evidence" value="ECO:0007669"/>
    <property type="project" value="UniProtKB-KW"/>
</dbReference>
<dbReference type="KEGG" id="nfu:107389535"/>
<dbReference type="RefSeq" id="XP_015821197.1">
    <property type="nucleotide sequence ID" value="XM_015965711.3"/>
</dbReference>
<dbReference type="GO" id="GO:0005634">
    <property type="term" value="C:nucleus"/>
    <property type="evidence" value="ECO:0007669"/>
    <property type="project" value="UniProtKB-SubCell"/>
</dbReference>
<feature type="compositionally biased region" description="Basic residues" evidence="5">
    <location>
        <begin position="412"/>
        <end position="425"/>
    </location>
</feature>
<dbReference type="Proteomes" id="UP000694548">
    <property type="component" value="Chromosome sgr14"/>
</dbReference>
<dbReference type="GeneID" id="107389535"/>
<evidence type="ECO:0000313" key="9">
    <source>
        <dbReference type="Proteomes" id="UP000694548"/>
    </source>
</evidence>
<dbReference type="Bgee" id="ENSNFUG00015010586">
    <property type="expression patterns" value="Expressed in zone of skin and 3 other cell types or tissues"/>
</dbReference>
<sequence>MASLQEPEVLLAQRLASNEKAIRSKAIKKLRKYIVVRSQNASGGFKPDELLKLWKGLFYCLWMQDKLLLQEELSNQISTLIHHFHHTDQQLLYMESFLQTLKREWTGIDRLRMDKFYQVVRFMFRQSFEVLRRQSWESSVVARFLQLLTSHLLQADSGAPSGLQLHILNLYLSELAAVGAAELTADQNLMFIEPFCKTAAKTKNRMLLSAICSSIFSTIIDQAPFAVEDLMKEVNSSDSGQASEEEDGCEEDKTSSKAVCRRRSGRQIDGNKPNNDEEEEDDLSHLEDSDSESAHEDVGPVLQFDFAAVAQKLFELASRSNTPGHNRKKLYKIIKVLRDLSEGVFPQDEYPEEVSTDEDDDMFGSRKRMKRSAHRETEEEASVTKKRKEMEEFGKPNNADSVDEAVSNAKEKKQKKKKQKKKKKKAENEENKGILECTQEPATEAHLQSSSPSSESPSEPQPPARVTEPSISSGKKKMKGNVCVSGGSEGLQEQQSFTAAEAPVLVKKKKKKSLPAEADEQITPPDAAAPSPAKSKQKGRKVKSFEQLVGADSVSEDVKPAVCPESPAVVERTSAKKSRRKKSPAGEQEVPVGADGGEAGASEADGAPTPQKKKKRKRSAAAGEKAETDPEKKKGPKLNWSPLHMDTEPDVVTPARTTPTKKRKKIPVEFEFEADELDVTAPVGDITGAGVNSTEDVCTPATPLRQKKLQKKTVGASGSDFITFSSKARVPKLLFCKSSRRPNTPLPSKKKKQTPKSEPKKVTFGLRNNKTAEFRKTDRSLLLSPEGSSRVPFDPKQKPKCGVLKSQTPPGTRSLRETPDGSKKTPRGAAKGRPLAADFF</sequence>
<feature type="compositionally biased region" description="Acidic residues" evidence="5">
    <location>
        <begin position="349"/>
        <end position="362"/>
    </location>
</feature>
<accession>A0A1A7ZZ30</accession>
<keyword evidence="9" id="KW-1185">Reference proteome</keyword>
<protein>
    <submittedName>
        <fullName evidence="7 8">Ribosomal RNA processing 1</fullName>
    </submittedName>
    <submittedName>
        <fullName evidence="6">Ribosomal RNA processing 1B</fullName>
    </submittedName>
</protein>
<dbReference type="EMBL" id="HADY01009036">
    <property type="protein sequence ID" value="SBP47521.1"/>
    <property type="molecule type" value="Transcribed_RNA"/>
</dbReference>
<evidence type="ECO:0000256" key="5">
    <source>
        <dbReference type="SAM" id="MobiDB-lite"/>
    </source>
</evidence>
<evidence type="ECO:0000256" key="1">
    <source>
        <dbReference type="ARBA" id="ARBA00004123"/>
    </source>
</evidence>
<comment type="similarity">
    <text evidence="2">Belongs to the RRP1 family.</text>
</comment>
<keyword evidence="4" id="KW-0539">Nucleus</keyword>
<feature type="region of interest" description="Disordered" evidence="5">
    <location>
        <begin position="236"/>
        <end position="296"/>
    </location>
</feature>
<proteinExistence type="inferred from homology"/>
<evidence type="ECO:0000256" key="4">
    <source>
        <dbReference type="ARBA" id="ARBA00023242"/>
    </source>
</evidence>
<reference evidence="6" key="4">
    <citation type="submission" date="2020-03" db="EMBL/GenBank/DDBJ databases">
        <title>Intra-Species Differences in Population Size shape Life History and Genome Evolution.</title>
        <authorList>
            <person name="Willemsen D."/>
            <person name="Cui R."/>
            <person name="Valenzano D.R."/>
        </authorList>
    </citation>
    <scope>NUCLEOTIDE SEQUENCE</scope>
    <source>
        <strain evidence="6">GRZ</strain>
        <tissue evidence="6">Whole</tissue>
    </source>
</reference>
<dbReference type="AlphaFoldDB" id="A0A1A7ZZ30"/>
<dbReference type="EMBL" id="JAAVVJ010000009">
    <property type="protein sequence ID" value="KAF7215182.1"/>
    <property type="molecule type" value="Genomic_DNA"/>
</dbReference>
<dbReference type="Proteomes" id="UP000822369">
    <property type="component" value="Chromosome 9"/>
</dbReference>
<evidence type="ECO:0000256" key="2">
    <source>
        <dbReference type="ARBA" id="ARBA00006374"/>
    </source>
</evidence>
<reference evidence="7" key="2">
    <citation type="submission" date="2016-05" db="EMBL/GenBank/DDBJ databases">
        <authorList>
            <person name="Lavstsen T."/>
            <person name="Jespersen J.S."/>
        </authorList>
    </citation>
    <scope>NUCLEOTIDE SEQUENCE</scope>
    <source>
        <tissue evidence="7">Brain</tissue>
    </source>
</reference>
<dbReference type="CTD" id="8568"/>
<evidence type="ECO:0000313" key="7">
    <source>
        <dbReference type="EMBL" id="SBP47521.1"/>
    </source>
</evidence>
<evidence type="ECO:0000313" key="8">
    <source>
        <dbReference type="Ensembl" id="ENSNFUP00015021809.1"/>
    </source>
</evidence>
<feature type="compositionally biased region" description="Low complexity" evidence="5">
    <location>
        <begin position="448"/>
        <end position="458"/>
    </location>
</feature>
<dbReference type="PANTHER" id="PTHR13026">
    <property type="entry name" value="NNP-1 PROTEIN NOVEL NUCLEAR PROTEIN 1 NOP52"/>
    <property type="match status" value="1"/>
</dbReference>
<dbReference type="OMA" id="PPALYCK"/>
<feature type="compositionally biased region" description="Basic and acidic residues" evidence="5">
    <location>
        <begin position="624"/>
        <end position="633"/>
    </location>
</feature>
<dbReference type="OrthoDB" id="2019504at2759"/>
<evidence type="ECO:0000256" key="3">
    <source>
        <dbReference type="ARBA" id="ARBA00022552"/>
    </source>
</evidence>
<organism evidence="7">
    <name type="scientific">Nothobranchius furzeri</name>
    <name type="common">Turquoise killifish</name>
    <dbReference type="NCBI Taxonomy" id="105023"/>
    <lineage>
        <taxon>Eukaryota</taxon>
        <taxon>Metazoa</taxon>
        <taxon>Chordata</taxon>
        <taxon>Craniata</taxon>
        <taxon>Vertebrata</taxon>
        <taxon>Euteleostomi</taxon>
        <taxon>Actinopterygii</taxon>
        <taxon>Neopterygii</taxon>
        <taxon>Teleostei</taxon>
        <taxon>Neoteleostei</taxon>
        <taxon>Acanthomorphata</taxon>
        <taxon>Ovalentaria</taxon>
        <taxon>Atherinomorphae</taxon>
        <taxon>Cyprinodontiformes</taxon>
        <taxon>Nothobranchiidae</taxon>
        <taxon>Nothobranchius</taxon>
    </lineage>
</organism>
<evidence type="ECO:0000313" key="6">
    <source>
        <dbReference type="EMBL" id="KAF7215182.1"/>
    </source>
</evidence>
<reference evidence="7" key="3">
    <citation type="submission" date="2016-06" db="EMBL/GenBank/DDBJ databases">
        <title>The genome of a short-lived fish provides insights into sex chromosome evolution and the genetic control of aging.</title>
        <authorList>
            <person name="Reichwald K."/>
            <person name="Felder M."/>
            <person name="Petzold A."/>
            <person name="Koch P."/>
            <person name="Groth M."/>
            <person name="Platzer M."/>
        </authorList>
    </citation>
    <scope>NUCLEOTIDE SEQUENCE</scope>
    <source>
        <tissue evidence="7">Brain</tissue>
    </source>
</reference>
<dbReference type="Pfam" id="PF05997">
    <property type="entry name" value="Nop52"/>
    <property type="match status" value="1"/>
</dbReference>
<keyword evidence="3" id="KW-0698">rRNA processing</keyword>
<comment type="subcellular location">
    <subcellularLocation>
        <location evidence="1">Nucleus</location>
    </subcellularLocation>
</comment>
<feature type="compositionally biased region" description="Basic and acidic residues" evidence="5">
    <location>
        <begin position="283"/>
        <end position="296"/>
    </location>
</feature>
<dbReference type="Ensembl" id="ENSNFUT00015022826.1">
    <property type="protein sequence ID" value="ENSNFUP00015021809.1"/>
    <property type="gene ID" value="ENSNFUG00015010586.1"/>
</dbReference>
<dbReference type="InterPro" id="IPR010301">
    <property type="entry name" value="RRP1"/>
</dbReference>
<name>A0A1A7ZZ30_NOTFU</name>
<feature type="compositionally biased region" description="Basic and acidic residues" evidence="5">
    <location>
        <begin position="770"/>
        <end position="779"/>
    </location>
</feature>
<feature type="region of interest" description="Disordered" evidence="5">
    <location>
        <begin position="345"/>
        <end position="664"/>
    </location>
</feature>
<feature type="compositionally biased region" description="Basic and acidic residues" evidence="5">
    <location>
        <begin position="814"/>
        <end position="823"/>
    </location>
</feature>
<feature type="region of interest" description="Disordered" evidence="5">
    <location>
        <begin position="734"/>
        <end position="840"/>
    </location>
</feature>
<gene>
    <name evidence="7" type="primary">RRP1</name>
    <name evidence="8" type="synonym">rrp1</name>
    <name evidence="6" type="synonym">rrp1b</name>
    <name evidence="6" type="ORF">G4P62_013335</name>
</gene>
<reference evidence="8" key="1">
    <citation type="submission" date="2014-08" db="EMBL/GenBank/DDBJ databases">
        <authorList>
            <person name="Senf B."/>
            <person name="Petzold A."/>
            <person name="Downie B.R."/>
            <person name="Koch P."/>
            <person name="Platzer M."/>
        </authorList>
    </citation>
    <scope>NUCLEOTIDE SEQUENCE [LARGE SCALE GENOMIC DNA]</scope>
    <source>
        <strain evidence="8">GRZ</strain>
    </source>
</reference>
<reference evidence="8" key="5">
    <citation type="submission" date="2025-05" db="UniProtKB">
        <authorList>
            <consortium name="Ensembl"/>
        </authorList>
    </citation>
    <scope>IDENTIFICATION</scope>
</reference>
<feature type="compositionally biased region" description="Low complexity" evidence="5">
    <location>
        <begin position="524"/>
        <end position="534"/>
    </location>
</feature>
<dbReference type="GO" id="GO:0030688">
    <property type="term" value="C:preribosome, small subunit precursor"/>
    <property type="evidence" value="ECO:0007669"/>
    <property type="project" value="InterPro"/>
</dbReference>
<dbReference type="GeneTree" id="ENSGT00390000011821"/>
<dbReference type="PANTHER" id="PTHR13026:SF0">
    <property type="entry name" value="RIBOSOMAL RNA PROCESSING 1B"/>
    <property type="match status" value="1"/>
</dbReference>